<dbReference type="InterPro" id="IPR013783">
    <property type="entry name" value="Ig-like_fold"/>
</dbReference>
<reference evidence="3 4" key="1">
    <citation type="submission" date="2018-10" db="EMBL/GenBank/DDBJ databases">
        <title>An updated phylogeny of the Alphaproteobacteria reveals that the parasitic Rickettsiales and Holosporales have independent origins.</title>
        <authorList>
            <person name="Munoz-Gomez S.A."/>
            <person name="Hess S."/>
            <person name="Burger G."/>
            <person name="Lang B.F."/>
            <person name="Susko E."/>
            <person name="Slamovits C.H."/>
            <person name="Roger A.J."/>
        </authorList>
    </citation>
    <scope>NUCLEOTIDE SEQUENCE [LARGE SCALE GENOMIC DNA]</scope>
    <source>
        <strain evidence="3">HOLO01</strain>
    </source>
</reference>
<keyword evidence="1" id="KW-0732">Signal</keyword>
<dbReference type="AlphaFoldDB" id="A0A4Q7DH23"/>
<dbReference type="InterPro" id="IPR002044">
    <property type="entry name" value="CBM20"/>
</dbReference>
<evidence type="ECO:0000313" key="3">
    <source>
        <dbReference type="EMBL" id="RZI45409.1"/>
    </source>
</evidence>
<dbReference type="PANTHER" id="PTHR32518">
    <property type="match status" value="1"/>
</dbReference>
<dbReference type="Pfam" id="PF00686">
    <property type="entry name" value="CBM_20"/>
    <property type="match status" value="2"/>
</dbReference>
<feature type="chain" id="PRO_5020544128" description="CBM20 domain-containing protein" evidence="1">
    <location>
        <begin position="20"/>
        <end position="815"/>
    </location>
</feature>
<gene>
    <name evidence="3" type="ORF">EQU50_07235</name>
</gene>
<dbReference type="OrthoDB" id="9805159at2"/>
<evidence type="ECO:0000256" key="1">
    <source>
        <dbReference type="SAM" id="SignalP"/>
    </source>
</evidence>
<dbReference type="GO" id="GO:0005975">
    <property type="term" value="P:carbohydrate metabolic process"/>
    <property type="evidence" value="ECO:0007669"/>
    <property type="project" value="InterPro"/>
</dbReference>
<dbReference type="SUPFAM" id="SSF49452">
    <property type="entry name" value="Starch-binding domain-like"/>
    <property type="match status" value="2"/>
</dbReference>
<dbReference type="PANTHER" id="PTHR32518:SF3">
    <property type="entry name" value="4-ALPHA-GLUCANOTRANSFERASE"/>
    <property type="match status" value="1"/>
</dbReference>
<dbReference type="Pfam" id="PF00128">
    <property type="entry name" value="Alpha-amylase"/>
    <property type="match status" value="1"/>
</dbReference>
<dbReference type="Gene3D" id="2.60.40.10">
    <property type="entry name" value="Immunoglobulins"/>
    <property type="match status" value="2"/>
</dbReference>
<feature type="domain" description="CBM20" evidence="2">
    <location>
        <begin position="718"/>
        <end position="815"/>
    </location>
</feature>
<accession>A0A4Q7DH23</accession>
<organism evidence="3 4">
    <name type="scientific">Candidatus Finniella inopinata</name>
    <dbReference type="NCBI Taxonomy" id="1696036"/>
    <lineage>
        <taxon>Bacteria</taxon>
        <taxon>Pseudomonadati</taxon>
        <taxon>Pseudomonadota</taxon>
        <taxon>Alphaproteobacteria</taxon>
        <taxon>Holosporales</taxon>
        <taxon>Candidatus Paracaedibacteraceae</taxon>
        <taxon>Candidatus Finniella</taxon>
    </lineage>
</organism>
<dbReference type="GO" id="GO:2001070">
    <property type="term" value="F:starch binding"/>
    <property type="evidence" value="ECO:0007669"/>
    <property type="project" value="InterPro"/>
</dbReference>
<dbReference type="Proteomes" id="UP000293550">
    <property type="component" value="Unassembled WGS sequence"/>
</dbReference>
<dbReference type="SUPFAM" id="SSF51445">
    <property type="entry name" value="(Trans)glycosidases"/>
    <property type="match status" value="1"/>
</dbReference>
<dbReference type="Gene3D" id="3.20.20.80">
    <property type="entry name" value="Glycosidases"/>
    <property type="match status" value="1"/>
</dbReference>
<dbReference type="InterPro" id="IPR006047">
    <property type="entry name" value="GH13_cat_dom"/>
</dbReference>
<dbReference type="SMART" id="SM01065">
    <property type="entry name" value="CBM_2"/>
    <property type="match status" value="2"/>
</dbReference>
<dbReference type="RefSeq" id="WP_130154459.1">
    <property type="nucleotide sequence ID" value="NZ_SCFB01000014.1"/>
</dbReference>
<evidence type="ECO:0000313" key="4">
    <source>
        <dbReference type="Proteomes" id="UP000293550"/>
    </source>
</evidence>
<name>A0A4Q7DH23_9PROT</name>
<protein>
    <recommendedName>
        <fullName evidence="2">CBM20 domain-containing protein</fullName>
    </recommendedName>
</protein>
<evidence type="ECO:0000259" key="2">
    <source>
        <dbReference type="PROSITE" id="PS51166"/>
    </source>
</evidence>
<sequence>MSIKKFIGLFLSVGTCAYATGSNTLNGPTFLFSAANPRPAAIYHAFDMPIISSPGTAGATFTGASTDILNSAKLQDLANKGYTHIQLPPFQYCSPAQDGTKPKLGPSDKQYPDVWFLGYSNYICVLDSNYATTASGLEATGGTDPKKYGTTATDGTTAIGYYLGSPRYGTMADLKALITAAQGYALGIIMDVQFNQVSFDLAGTGSQSSAITNPSVLHPMTIPSGGSTPTLSSINFPSGFFNAYQGEPNWDIPSQAQTTWKFGPDLNTGHTKVQEMIVNYLKLLKDLSVAGLRVDGLKQIPISDWNAILSQARTAGVTFNYGYGEAFNVTVPTLSPYVAIMPVLDFALQDVVGNVFANDASVSTLVAPASLGNTQSAVTLSAGHDFYPNISTGGFHKFYTTPKSVHTHTDTPANLPNACAACTFNRNDLANMIDSQLAIAYMLSRRDGSPLIIRFDDDKDVYDVSFNPKGKNIIKNALAFRKAMDANMAPHEYMVALNSDVLLIARQFGFALINKGGRSRTIPLNDLSIPPPSSPAYVPNNLYIPDTTYNSATNAGGSYYQDVSDAGIKYTKSSTAFVSITGGSSLILPSRNAKFFVLQYPTGLSARSVVFQVNNATTSLGQQMGVVGSHPLLGNGAIRPDFLNIMMNQGASPALANLWRTIPISFPAGSTVSPYTVPYKFAVINSDGTIAAQEGTSTSLTISSTGTGGSEAHSYSGGGGGGSSTVSFRVGSAYTAWGQNVYVIGSSTELGSWNTANAVIMSPTSYPTWTKTVIFNNPSFPIAYKYIKKSGTSVTWLSGSDKTIPGTTSVNDTWS</sequence>
<feature type="domain" description="CBM20" evidence="2">
    <location>
        <begin position="601"/>
        <end position="717"/>
    </location>
</feature>
<dbReference type="InterPro" id="IPR017853">
    <property type="entry name" value="GH"/>
</dbReference>
<dbReference type="SMART" id="SM00642">
    <property type="entry name" value="Aamy"/>
    <property type="match status" value="1"/>
</dbReference>
<dbReference type="InterPro" id="IPR013784">
    <property type="entry name" value="Carb-bd-like_fold"/>
</dbReference>
<dbReference type="EMBL" id="SCFB01000014">
    <property type="protein sequence ID" value="RZI45409.1"/>
    <property type="molecule type" value="Genomic_DNA"/>
</dbReference>
<proteinExistence type="predicted"/>
<keyword evidence="4" id="KW-1185">Reference proteome</keyword>
<dbReference type="PROSITE" id="PS51166">
    <property type="entry name" value="CBM20"/>
    <property type="match status" value="2"/>
</dbReference>
<feature type="signal peptide" evidence="1">
    <location>
        <begin position="1"/>
        <end position="19"/>
    </location>
</feature>
<comment type="caution">
    <text evidence="3">The sequence shown here is derived from an EMBL/GenBank/DDBJ whole genome shotgun (WGS) entry which is preliminary data.</text>
</comment>